<dbReference type="InterPro" id="IPR036928">
    <property type="entry name" value="AS_sf"/>
</dbReference>
<feature type="domain" description="Amidase" evidence="2">
    <location>
        <begin position="63"/>
        <end position="481"/>
    </location>
</feature>
<dbReference type="InterPro" id="IPR023631">
    <property type="entry name" value="Amidase_dom"/>
</dbReference>
<proteinExistence type="predicted"/>
<dbReference type="Pfam" id="PF01425">
    <property type="entry name" value="Amidase"/>
    <property type="match status" value="1"/>
</dbReference>
<evidence type="ECO:0000259" key="2">
    <source>
        <dbReference type="Pfam" id="PF01425"/>
    </source>
</evidence>
<dbReference type="AlphaFoldDB" id="A0A2P5HIU9"/>
<protein>
    <submittedName>
        <fullName evidence="3">Amidase</fullName>
    </submittedName>
</protein>
<keyword evidence="1" id="KW-0732">Signal</keyword>
<dbReference type="InParanoid" id="A0A2P5HIU9"/>
<sequence>MTSALFLLNAVVSLLVASGIAALQHPLISSPRQSDGPLFPPLIDATLADLSTCLERGVFTSVDLVQAYIARIKETNDLLHAVTEINPDALTIAASLDAARRDGQVLGPLHGIPVLIKNNIATSDKMNNTAGSYALLGATVPSDSTVASKLRKAGAVILGKSNLSQWSGARSENSSSGWSAHGGQTQGAYYPAQSPCGSSAGSGVAASLGLAWAALGTETSGSIQCPACYNNVVGIKPTVGLTSRHLVIPISEHQDTVGPLARTVEDAAFLLQAIVGKDKFDNYTSAIPFDVDDFPDYVSACQTSALRGKRIAVTRGVIDTDEIGLPDEVAEPLMTTFNESLDIIRSAGATVVDDIFLPGWKDFVEGDFVTSVLLADFFTVMPRYLSHLETNPHNISSLRDISSFTHSYPDEEYPARDTKIFDHTLEQRKNNTDYNVWTNRTLGLRLAGTMGILGAMKNYSLDAIVLPTYFAEDPPAMLGTPAVTVPMGRYPDEMPIVKNRFGNLVEFGPNVPFGISFLGESFTEEKLIGMAYAFEQRTMIRQKVHPYLQPKTEIADVVGARLKSVELEL</sequence>
<dbReference type="PANTHER" id="PTHR42678">
    <property type="entry name" value="AMIDASE"/>
    <property type="match status" value="1"/>
</dbReference>
<reference evidence="3" key="1">
    <citation type="submission" date="2017-09" db="EMBL/GenBank/DDBJ databases">
        <title>Polyketide synthases of a Diaporthe helianthi virulent isolate.</title>
        <authorList>
            <person name="Baroncelli R."/>
        </authorList>
    </citation>
    <scope>NUCLEOTIDE SEQUENCE [LARGE SCALE GENOMIC DNA]</scope>
    <source>
        <strain evidence="3">7/96</strain>
    </source>
</reference>
<dbReference type="OrthoDB" id="566138at2759"/>
<organism evidence="3 4">
    <name type="scientific">Diaporthe helianthi</name>
    <dbReference type="NCBI Taxonomy" id="158607"/>
    <lineage>
        <taxon>Eukaryota</taxon>
        <taxon>Fungi</taxon>
        <taxon>Dikarya</taxon>
        <taxon>Ascomycota</taxon>
        <taxon>Pezizomycotina</taxon>
        <taxon>Sordariomycetes</taxon>
        <taxon>Sordariomycetidae</taxon>
        <taxon>Diaporthales</taxon>
        <taxon>Diaporthaceae</taxon>
        <taxon>Diaporthe</taxon>
    </lineage>
</organism>
<dbReference type="STRING" id="158607.A0A2P5HIU9"/>
<dbReference type="PANTHER" id="PTHR42678:SF34">
    <property type="entry name" value="OS04G0183300 PROTEIN"/>
    <property type="match status" value="1"/>
</dbReference>
<evidence type="ECO:0000313" key="4">
    <source>
        <dbReference type="Proteomes" id="UP000094444"/>
    </source>
</evidence>
<accession>A0A2P5HIU9</accession>
<dbReference type="Proteomes" id="UP000094444">
    <property type="component" value="Unassembled WGS sequence"/>
</dbReference>
<evidence type="ECO:0000313" key="3">
    <source>
        <dbReference type="EMBL" id="POS70179.1"/>
    </source>
</evidence>
<feature type="signal peptide" evidence="1">
    <location>
        <begin position="1"/>
        <end position="22"/>
    </location>
</feature>
<name>A0A2P5HIU9_DIAHE</name>
<evidence type="ECO:0000256" key="1">
    <source>
        <dbReference type="SAM" id="SignalP"/>
    </source>
</evidence>
<feature type="chain" id="PRO_5015187371" evidence="1">
    <location>
        <begin position="23"/>
        <end position="569"/>
    </location>
</feature>
<comment type="caution">
    <text evidence="3">The sequence shown here is derived from an EMBL/GenBank/DDBJ whole genome shotgun (WGS) entry which is preliminary data.</text>
</comment>
<keyword evidence="4" id="KW-1185">Reference proteome</keyword>
<dbReference type="EMBL" id="MAVT02001760">
    <property type="protein sequence ID" value="POS70179.1"/>
    <property type="molecule type" value="Genomic_DNA"/>
</dbReference>
<gene>
    <name evidence="3" type="ORF">DHEL01_v211427</name>
</gene>
<dbReference type="SUPFAM" id="SSF75304">
    <property type="entry name" value="Amidase signature (AS) enzymes"/>
    <property type="match status" value="1"/>
</dbReference>
<dbReference type="Gene3D" id="3.90.1300.10">
    <property type="entry name" value="Amidase signature (AS) domain"/>
    <property type="match status" value="1"/>
</dbReference>